<evidence type="ECO:0000259" key="5">
    <source>
        <dbReference type="PROSITE" id="PS50893"/>
    </source>
</evidence>
<dbReference type="InterPro" id="IPR003593">
    <property type="entry name" value="AAA+_ATPase"/>
</dbReference>
<dbReference type="CDD" id="cd03235">
    <property type="entry name" value="ABC_Metallic_Cations"/>
    <property type="match status" value="1"/>
</dbReference>
<dbReference type="GO" id="GO:0016887">
    <property type="term" value="F:ATP hydrolysis activity"/>
    <property type="evidence" value="ECO:0007669"/>
    <property type="project" value="InterPro"/>
</dbReference>
<protein>
    <recommendedName>
        <fullName evidence="5">ABC transporter domain-containing protein</fullName>
    </recommendedName>
</protein>
<dbReference type="Pfam" id="PF00005">
    <property type="entry name" value="ABC_tran"/>
    <property type="match status" value="1"/>
</dbReference>
<reference evidence="6 7" key="1">
    <citation type="submission" date="2014-08" db="EMBL/GenBank/DDBJ databases">
        <authorList>
            <person name="Wibberg D."/>
        </authorList>
    </citation>
    <scope>NUCLEOTIDE SEQUENCE [LARGE SCALE GENOMIC DNA]</scope>
    <source>
        <strain evidence="7">ING2-E5B</strain>
    </source>
</reference>
<dbReference type="PROSITE" id="PS50893">
    <property type="entry name" value="ABC_TRANSPORTER_2"/>
    <property type="match status" value="1"/>
</dbReference>
<dbReference type="Proteomes" id="UP000032417">
    <property type="component" value="Chromosome 1"/>
</dbReference>
<dbReference type="PANTHER" id="PTHR42734">
    <property type="entry name" value="METAL TRANSPORT SYSTEM ATP-BINDING PROTEIN TM_0124-RELATED"/>
    <property type="match status" value="1"/>
</dbReference>
<gene>
    <name evidence="6" type="ORF">ING2E5B_1849</name>
</gene>
<evidence type="ECO:0000313" key="7">
    <source>
        <dbReference type="Proteomes" id="UP000032417"/>
    </source>
</evidence>
<dbReference type="PATRIC" id="fig|1562970.3.peg.1830"/>
<evidence type="ECO:0000256" key="4">
    <source>
        <dbReference type="ARBA" id="ARBA00022840"/>
    </source>
</evidence>
<dbReference type="HOGENOM" id="CLU_000604_1_11_10"/>
<dbReference type="InterPro" id="IPR050153">
    <property type="entry name" value="Metal_Ion_Import_ABC"/>
</dbReference>
<organism evidence="6 7">
    <name type="scientific">Fermentimonas caenicola</name>
    <dbReference type="NCBI Taxonomy" id="1562970"/>
    <lineage>
        <taxon>Bacteria</taxon>
        <taxon>Pseudomonadati</taxon>
        <taxon>Bacteroidota</taxon>
        <taxon>Bacteroidia</taxon>
        <taxon>Bacteroidales</taxon>
        <taxon>Dysgonomonadaceae</taxon>
        <taxon>Fermentimonas</taxon>
    </lineage>
</organism>
<accession>A0A098C3V2</accession>
<dbReference type="InterPro" id="IPR017871">
    <property type="entry name" value="ABC_transporter-like_CS"/>
</dbReference>
<dbReference type="PROSITE" id="PS00211">
    <property type="entry name" value="ABC_TRANSPORTER_1"/>
    <property type="match status" value="1"/>
</dbReference>
<name>A0A098C3V2_9BACT</name>
<dbReference type="KEGG" id="pbt:ING2E5B_1849"/>
<dbReference type="OrthoDB" id="9806726at2"/>
<dbReference type="Gene3D" id="3.40.50.300">
    <property type="entry name" value="P-loop containing nucleotide triphosphate hydrolases"/>
    <property type="match status" value="1"/>
</dbReference>
<dbReference type="AlphaFoldDB" id="A0A098C3V2"/>
<evidence type="ECO:0000256" key="2">
    <source>
        <dbReference type="ARBA" id="ARBA00022448"/>
    </source>
</evidence>
<dbReference type="STRING" id="1562970.ING2E5B_1849"/>
<evidence type="ECO:0000313" key="6">
    <source>
        <dbReference type="EMBL" id="CEA16587.1"/>
    </source>
</evidence>
<keyword evidence="7" id="KW-1185">Reference proteome</keyword>
<dbReference type="InterPro" id="IPR027417">
    <property type="entry name" value="P-loop_NTPase"/>
</dbReference>
<proteinExistence type="inferred from homology"/>
<keyword evidence="4" id="KW-0067">ATP-binding</keyword>
<evidence type="ECO:0000256" key="1">
    <source>
        <dbReference type="ARBA" id="ARBA00005417"/>
    </source>
</evidence>
<dbReference type="EMBL" id="LN515532">
    <property type="protein sequence ID" value="CEA16587.1"/>
    <property type="molecule type" value="Genomic_DNA"/>
</dbReference>
<sequence length="266" mass="29700">MNKLIEIERLNVGYENKPNVLSDVSLTIFEDDFLGIIGPNGGGKTTLLKTILGLIEPQDGVIKFYNNGKVVPSLNIGYLPQINQIDKKFPISVSEVILSGLTPHKQLIRRYSSKDRQKVKDVAERMGIEELLPRAIGELSGGQLQRVLLGRAIIDNPKLIILDEPSTYVDKLFETNFYKLLGDINKEIAIMLVSHDVGTIISLVKNIACVNQGLHYHSGSDISQEWLTNAYQSCPIEILGHGSLPHRVLMEHDHLHEHEHSANTKD</sequence>
<dbReference type="GO" id="GO:0005524">
    <property type="term" value="F:ATP binding"/>
    <property type="evidence" value="ECO:0007669"/>
    <property type="project" value="UniProtKB-KW"/>
</dbReference>
<feature type="domain" description="ABC transporter" evidence="5">
    <location>
        <begin position="5"/>
        <end position="237"/>
    </location>
</feature>
<dbReference type="SMART" id="SM00382">
    <property type="entry name" value="AAA"/>
    <property type="match status" value="1"/>
</dbReference>
<dbReference type="SUPFAM" id="SSF52540">
    <property type="entry name" value="P-loop containing nucleoside triphosphate hydrolases"/>
    <property type="match status" value="1"/>
</dbReference>
<keyword evidence="3" id="KW-0547">Nucleotide-binding</keyword>
<dbReference type="PANTHER" id="PTHR42734:SF17">
    <property type="entry name" value="METAL TRANSPORT SYSTEM ATP-BINDING PROTEIN TM_0124-RELATED"/>
    <property type="match status" value="1"/>
</dbReference>
<dbReference type="InterPro" id="IPR003439">
    <property type="entry name" value="ABC_transporter-like_ATP-bd"/>
</dbReference>
<evidence type="ECO:0000256" key="3">
    <source>
        <dbReference type="ARBA" id="ARBA00022741"/>
    </source>
</evidence>
<comment type="similarity">
    <text evidence="1">Belongs to the ABC transporter superfamily.</text>
</comment>
<keyword evidence="2" id="KW-0813">Transport</keyword>